<gene>
    <name evidence="2" type="ORF">ISN45_At01g073470</name>
</gene>
<sequence>MCTFHIIHSGFMGSEEISESKICGPAPCNLIMALSPSKVLTHVISFYVYMLVHLQVWNLGLPYPTFTLAIDDKPYLNTVSDDHSVKVKNVDWISKLPDDVLLIILSRLSTEEAIRTSVVSKRWEHVWSQMSHLVLDMRKKIINSNNTPDGSNPVATLITQVINNHRGHLESCVIMHVPYQGGNGMLNSWIRLLSCMKRTKVLTLRTIMILGIESSKLLTFLPTPCPIQVLCHSRYIHTFSKAHIP</sequence>
<dbReference type="PANTHER" id="PTHR31639">
    <property type="entry name" value="F-BOX PROTEIN-LIKE"/>
    <property type="match status" value="1"/>
</dbReference>
<proteinExistence type="predicted"/>
<keyword evidence="3" id="KW-1185">Reference proteome</keyword>
<dbReference type="PROSITE" id="PS50181">
    <property type="entry name" value="FBOX"/>
    <property type="match status" value="1"/>
</dbReference>
<dbReference type="Pfam" id="PF00646">
    <property type="entry name" value="F-box"/>
    <property type="match status" value="1"/>
</dbReference>
<name>A0A8T2GZM7_9BRAS</name>
<protein>
    <submittedName>
        <fullName evidence="2">F-box domain</fullName>
    </submittedName>
</protein>
<dbReference type="InterPro" id="IPR053781">
    <property type="entry name" value="F-box_AtFBL13-like"/>
</dbReference>
<reference evidence="2 3" key="1">
    <citation type="submission" date="2020-12" db="EMBL/GenBank/DDBJ databases">
        <title>Concerted genomic and epigenomic changes stabilize Arabidopsis allopolyploids.</title>
        <authorList>
            <person name="Chen Z."/>
        </authorList>
    </citation>
    <scope>NUCLEOTIDE SEQUENCE [LARGE SCALE GENOMIC DNA]</scope>
    <source>
        <strain evidence="2">Allo738</strain>
        <tissue evidence="2">Leaf</tissue>
    </source>
</reference>
<evidence type="ECO:0000259" key="1">
    <source>
        <dbReference type="PROSITE" id="PS50181"/>
    </source>
</evidence>
<dbReference type="AlphaFoldDB" id="A0A8T2GZM7"/>
<dbReference type="PANTHER" id="PTHR31639:SF314">
    <property type="entry name" value="OS01G0752100 PROTEIN"/>
    <property type="match status" value="1"/>
</dbReference>
<dbReference type="InterPro" id="IPR001810">
    <property type="entry name" value="F-box_dom"/>
</dbReference>
<accession>A0A8T2GZM7</accession>
<comment type="caution">
    <text evidence="2">The sequence shown here is derived from an EMBL/GenBank/DDBJ whole genome shotgun (WGS) entry which is preliminary data.</text>
</comment>
<dbReference type="EMBL" id="JAEFBK010000001">
    <property type="protein sequence ID" value="KAG7652640.1"/>
    <property type="molecule type" value="Genomic_DNA"/>
</dbReference>
<dbReference type="CDD" id="cd22160">
    <property type="entry name" value="F-box_AtFBL13-like"/>
    <property type="match status" value="1"/>
</dbReference>
<dbReference type="SMART" id="SM00256">
    <property type="entry name" value="FBOX"/>
    <property type="match status" value="1"/>
</dbReference>
<feature type="domain" description="F-box" evidence="1">
    <location>
        <begin position="90"/>
        <end position="137"/>
    </location>
</feature>
<organism evidence="2 3">
    <name type="scientific">Arabidopsis thaliana x Arabidopsis arenosa</name>
    <dbReference type="NCBI Taxonomy" id="1240361"/>
    <lineage>
        <taxon>Eukaryota</taxon>
        <taxon>Viridiplantae</taxon>
        <taxon>Streptophyta</taxon>
        <taxon>Embryophyta</taxon>
        <taxon>Tracheophyta</taxon>
        <taxon>Spermatophyta</taxon>
        <taxon>Magnoliopsida</taxon>
        <taxon>eudicotyledons</taxon>
        <taxon>Gunneridae</taxon>
        <taxon>Pentapetalae</taxon>
        <taxon>rosids</taxon>
        <taxon>malvids</taxon>
        <taxon>Brassicales</taxon>
        <taxon>Brassicaceae</taxon>
        <taxon>Camelineae</taxon>
        <taxon>Arabidopsis</taxon>
    </lineage>
</organism>
<evidence type="ECO:0000313" key="2">
    <source>
        <dbReference type="EMBL" id="KAG7652640.1"/>
    </source>
</evidence>
<dbReference type="Proteomes" id="UP000694240">
    <property type="component" value="Chromosome 1"/>
</dbReference>
<evidence type="ECO:0000313" key="3">
    <source>
        <dbReference type="Proteomes" id="UP000694240"/>
    </source>
</evidence>